<keyword evidence="2" id="KW-1185">Reference proteome</keyword>
<organism evidence="1 2">
    <name type="scientific">Pristionchus entomophagus</name>
    <dbReference type="NCBI Taxonomy" id="358040"/>
    <lineage>
        <taxon>Eukaryota</taxon>
        <taxon>Metazoa</taxon>
        <taxon>Ecdysozoa</taxon>
        <taxon>Nematoda</taxon>
        <taxon>Chromadorea</taxon>
        <taxon>Rhabditida</taxon>
        <taxon>Rhabditina</taxon>
        <taxon>Diplogasteromorpha</taxon>
        <taxon>Diplogasteroidea</taxon>
        <taxon>Neodiplogasteridae</taxon>
        <taxon>Pristionchus</taxon>
    </lineage>
</organism>
<dbReference type="EMBL" id="BTSX01000003">
    <property type="protein sequence ID" value="GMS91174.1"/>
    <property type="molecule type" value="Genomic_DNA"/>
</dbReference>
<gene>
    <name evidence="1" type="ORF">PENTCL1PPCAC_13349</name>
</gene>
<comment type="caution">
    <text evidence="1">The sequence shown here is derived from an EMBL/GenBank/DDBJ whole genome shotgun (WGS) entry which is preliminary data.</text>
</comment>
<name>A0AAV5T787_9BILA</name>
<dbReference type="AlphaFoldDB" id="A0AAV5T787"/>
<accession>A0AAV5T787</accession>
<evidence type="ECO:0000313" key="2">
    <source>
        <dbReference type="Proteomes" id="UP001432027"/>
    </source>
</evidence>
<evidence type="ECO:0000313" key="1">
    <source>
        <dbReference type="EMBL" id="GMS91174.1"/>
    </source>
</evidence>
<reference evidence="1" key="1">
    <citation type="submission" date="2023-10" db="EMBL/GenBank/DDBJ databases">
        <title>Genome assembly of Pristionchus species.</title>
        <authorList>
            <person name="Yoshida K."/>
            <person name="Sommer R.J."/>
        </authorList>
    </citation>
    <scope>NUCLEOTIDE SEQUENCE</scope>
    <source>
        <strain evidence="1">RS0144</strain>
    </source>
</reference>
<feature type="non-terminal residue" evidence="1">
    <location>
        <position position="93"/>
    </location>
</feature>
<proteinExistence type="predicted"/>
<dbReference type="Proteomes" id="UP001432027">
    <property type="component" value="Unassembled WGS sequence"/>
</dbReference>
<protein>
    <submittedName>
        <fullName evidence="1">Uncharacterized protein</fullName>
    </submittedName>
</protein>
<sequence length="93" mass="10236">PLSGAASSPAASVRLTPQRRHSVHWHIFHSSHIRLLNSLPTFGNEGEDYTETIKIDQRYAAELARARGKSAQNDQGGIAIGGIVMGYRLIQRQ</sequence>
<feature type="non-terminal residue" evidence="1">
    <location>
        <position position="1"/>
    </location>
</feature>